<gene>
    <name evidence="1" type="ORF">LCGC14_2045030</name>
</gene>
<evidence type="ECO:0008006" key="2">
    <source>
        <dbReference type="Google" id="ProtNLM"/>
    </source>
</evidence>
<comment type="caution">
    <text evidence="1">The sequence shown here is derived from an EMBL/GenBank/DDBJ whole genome shotgun (WGS) entry which is preliminary data.</text>
</comment>
<sequence>PGPTDDFWYGDYPIRDGSTDVTPDTAQKVAAVYACIQVRCETLAALPLHLMQRKGRFRWPATEHPLYRVLHNQPNDWQTSLEFREMMQGHLDLRGNAYAQIISGPQGAVDQLIPLHPDRMQVFRLETGRLGYLYRDQQGVEYRLTQDEVFHLRLRSIDGVLGLSPISLARRAVELAMSAEEHGIRYLKSGGQPSGVIKMGPGFHFEDEDHAKRLGKSWRDAHTGKELYTVAFLEDGCEWQQVGVNNTDSQWLESRTFQLGEIARMFRVPVFLIGGSLAGASSMYSNVEQSDMHLVKHTMLPIIGKWEQAIMRDLVTEPGTYYPKFNVDGLLRADSRSRSVFYKMMREIGAYSANDVLELEDRNPVPGGDVRHIPANWTALDGSGSAADLRSAKVSGSPSRGAEEVKRWIDEGFLLGETGGKQDAADVHRSWIADVAERIAKVEIEALESRADKAAADRQKFDAWVKQHWGEKQREYVARTLLPIAAASKSPIDFAALAARVCDTAVAQLTTGDPVEVLAQWKTGRAEEITKLLIGDQHDE</sequence>
<protein>
    <recommendedName>
        <fullName evidence="2">Phage portal protein</fullName>
    </recommendedName>
</protein>
<evidence type="ECO:0000313" key="1">
    <source>
        <dbReference type="EMBL" id="KKL76423.1"/>
    </source>
</evidence>
<reference evidence="1" key="1">
    <citation type="journal article" date="2015" name="Nature">
        <title>Complex archaea that bridge the gap between prokaryotes and eukaryotes.</title>
        <authorList>
            <person name="Spang A."/>
            <person name="Saw J.H."/>
            <person name="Jorgensen S.L."/>
            <person name="Zaremba-Niedzwiedzka K."/>
            <person name="Martijn J."/>
            <person name="Lind A.E."/>
            <person name="van Eijk R."/>
            <person name="Schleper C."/>
            <person name="Guy L."/>
            <person name="Ettema T.J."/>
        </authorList>
    </citation>
    <scope>NUCLEOTIDE SEQUENCE</scope>
</reference>
<proteinExistence type="predicted"/>
<dbReference type="EMBL" id="LAZR01024049">
    <property type="protein sequence ID" value="KKL76423.1"/>
    <property type="molecule type" value="Genomic_DNA"/>
</dbReference>
<name>A0A0F9EQN0_9ZZZZ</name>
<organism evidence="1">
    <name type="scientific">marine sediment metagenome</name>
    <dbReference type="NCBI Taxonomy" id="412755"/>
    <lineage>
        <taxon>unclassified sequences</taxon>
        <taxon>metagenomes</taxon>
        <taxon>ecological metagenomes</taxon>
    </lineage>
</organism>
<feature type="non-terminal residue" evidence="1">
    <location>
        <position position="1"/>
    </location>
</feature>
<dbReference type="Gene3D" id="3.40.140.120">
    <property type="match status" value="1"/>
</dbReference>
<dbReference type="AlphaFoldDB" id="A0A0F9EQN0"/>
<dbReference type="Gene3D" id="3.30.1120.70">
    <property type="match status" value="1"/>
</dbReference>
<dbReference type="InterPro" id="IPR006427">
    <property type="entry name" value="Portal_HK97"/>
</dbReference>
<dbReference type="Gene3D" id="1.20.1270.210">
    <property type="match status" value="1"/>
</dbReference>
<dbReference type="Pfam" id="PF04860">
    <property type="entry name" value="Phage_portal"/>
    <property type="match status" value="1"/>
</dbReference>
<accession>A0A0F9EQN0</accession>
<dbReference type="InterPro" id="IPR006944">
    <property type="entry name" value="Phage/GTA_portal"/>
</dbReference>
<dbReference type="NCBIfam" id="TIGR01537">
    <property type="entry name" value="portal_HK97"/>
    <property type="match status" value="1"/>
</dbReference>